<gene>
    <name evidence="7" type="ORF">EDC56_2420</name>
</gene>
<keyword evidence="3 6" id="KW-0812">Transmembrane</keyword>
<dbReference type="AlphaFoldDB" id="A0A3N2DQ60"/>
<evidence type="ECO:0000256" key="6">
    <source>
        <dbReference type="SAM" id="Phobius"/>
    </source>
</evidence>
<keyword evidence="2" id="KW-1003">Cell membrane</keyword>
<dbReference type="Pfam" id="PF03788">
    <property type="entry name" value="LrgA"/>
    <property type="match status" value="1"/>
</dbReference>
<proteinExistence type="predicted"/>
<dbReference type="OrthoDB" id="385012at2"/>
<sequence>MLKGLLVVFGCLLIGEVVKEALSLPVPAPVFGMIIFFAGLLLFKGADNDVSVVCQGLISHLTLMFLPSSVGIFFLASRFDDQWPAIIGACVLGTLLTQVVLAVLLKALLKPRSEVADV</sequence>
<evidence type="ECO:0000256" key="1">
    <source>
        <dbReference type="ARBA" id="ARBA00004651"/>
    </source>
</evidence>
<dbReference type="PANTHER" id="PTHR33931:SF2">
    <property type="entry name" value="HOLIN-LIKE PROTEIN CIDA"/>
    <property type="match status" value="1"/>
</dbReference>
<evidence type="ECO:0000313" key="7">
    <source>
        <dbReference type="EMBL" id="ROS01971.1"/>
    </source>
</evidence>
<feature type="transmembrane region" description="Helical" evidence="6">
    <location>
        <begin position="83"/>
        <end position="105"/>
    </location>
</feature>
<reference evidence="7 8" key="1">
    <citation type="submission" date="2018-11" db="EMBL/GenBank/DDBJ databases">
        <title>Genomic Encyclopedia of Type Strains, Phase IV (KMG-IV): sequencing the most valuable type-strain genomes for metagenomic binning, comparative biology and taxonomic classification.</title>
        <authorList>
            <person name="Goeker M."/>
        </authorList>
    </citation>
    <scope>NUCLEOTIDE SEQUENCE [LARGE SCALE GENOMIC DNA]</scope>
    <source>
        <strain evidence="7 8">DSM 100316</strain>
    </source>
</reference>
<name>A0A3N2DQ60_9GAMM</name>
<dbReference type="GO" id="GO:0005886">
    <property type="term" value="C:plasma membrane"/>
    <property type="evidence" value="ECO:0007669"/>
    <property type="project" value="UniProtKB-SubCell"/>
</dbReference>
<evidence type="ECO:0000256" key="5">
    <source>
        <dbReference type="ARBA" id="ARBA00023136"/>
    </source>
</evidence>
<evidence type="ECO:0000256" key="4">
    <source>
        <dbReference type="ARBA" id="ARBA00022989"/>
    </source>
</evidence>
<organism evidence="7 8">
    <name type="scientific">Sinobacterium caligoides</name>
    <dbReference type="NCBI Taxonomy" id="933926"/>
    <lineage>
        <taxon>Bacteria</taxon>
        <taxon>Pseudomonadati</taxon>
        <taxon>Pseudomonadota</taxon>
        <taxon>Gammaproteobacteria</taxon>
        <taxon>Cellvibrionales</taxon>
        <taxon>Spongiibacteraceae</taxon>
        <taxon>Sinobacterium</taxon>
    </lineage>
</organism>
<comment type="caution">
    <text evidence="7">The sequence shown here is derived from an EMBL/GenBank/DDBJ whole genome shotgun (WGS) entry which is preliminary data.</text>
</comment>
<accession>A0A3N2DQ60</accession>
<protein>
    <submittedName>
        <fullName evidence="7">Holin-like protein</fullName>
    </submittedName>
</protein>
<keyword evidence="4 6" id="KW-1133">Transmembrane helix</keyword>
<dbReference type="PANTHER" id="PTHR33931">
    <property type="entry name" value="HOLIN-LIKE PROTEIN CIDA-RELATED"/>
    <property type="match status" value="1"/>
</dbReference>
<feature type="transmembrane region" description="Helical" evidence="6">
    <location>
        <begin position="58"/>
        <end position="77"/>
    </location>
</feature>
<dbReference type="InterPro" id="IPR005538">
    <property type="entry name" value="LrgA/CidA"/>
</dbReference>
<dbReference type="RefSeq" id="WP_123712716.1">
    <property type="nucleotide sequence ID" value="NZ_RKHR01000004.1"/>
</dbReference>
<comment type="subcellular location">
    <subcellularLocation>
        <location evidence="1">Cell membrane</location>
        <topology evidence="1">Multi-pass membrane protein</topology>
    </subcellularLocation>
</comment>
<feature type="transmembrane region" description="Helical" evidence="6">
    <location>
        <begin position="29"/>
        <end position="46"/>
    </location>
</feature>
<evidence type="ECO:0000256" key="2">
    <source>
        <dbReference type="ARBA" id="ARBA00022475"/>
    </source>
</evidence>
<dbReference type="EMBL" id="RKHR01000004">
    <property type="protein sequence ID" value="ROS01971.1"/>
    <property type="molecule type" value="Genomic_DNA"/>
</dbReference>
<keyword evidence="8" id="KW-1185">Reference proteome</keyword>
<evidence type="ECO:0000313" key="8">
    <source>
        <dbReference type="Proteomes" id="UP000275394"/>
    </source>
</evidence>
<keyword evidence="5 6" id="KW-0472">Membrane</keyword>
<dbReference type="Proteomes" id="UP000275394">
    <property type="component" value="Unassembled WGS sequence"/>
</dbReference>
<evidence type="ECO:0000256" key="3">
    <source>
        <dbReference type="ARBA" id="ARBA00022692"/>
    </source>
</evidence>